<dbReference type="InterPro" id="IPR023753">
    <property type="entry name" value="FAD/NAD-binding_dom"/>
</dbReference>
<dbReference type="PANTHER" id="PTHR43809">
    <property type="entry name" value="NITRITE REDUCTASE (NADH) LARGE SUBUNIT"/>
    <property type="match status" value="1"/>
</dbReference>
<reference evidence="14" key="1">
    <citation type="journal article" date="2019" name="Int. J. Syst. Evol. Microbiol.">
        <title>The Global Catalogue of Microorganisms (GCM) 10K type strain sequencing project: providing services to taxonomists for standard genome sequencing and annotation.</title>
        <authorList>
            <consortium name="The Broad Institute Genomics Platform"/>
            <consortium name="The Broad Institute Genome Sequencing Center for Infectious Disease"/>
            <person name="Wu L."/>
            <person name="Ma J."/>
        </authorList>
    </citation>
    <scope>NUCLEOTIDE SEQUENCE [LARGE SCALE GENOMIC DNA]</scope>
    <source>
        <strain evidence="14">JCM 13006</strain>
    </source>
</reference>
<feature type="domain" description="NADH-rubredoxin oxidoreductase C-terminal" evidence="12">
    <location>
        <begin position="320"/>
        <end position="386"/>
    </location>
</feature>
<organism evidence="13 14">
    <name type="scientific">Kitasatospora terrestris</name>
    <dbReference type="NCBI Taxonomy" id="258051"/>
    <lineage>
        <taxon>Bacteria</taxon>
        <taxon>Bacillati</taxon>
        <taxon>Actinomycetota</taxon>
        <taxon>Actinomycetes</taxon>
        <taxon>Kitasatosporales</taxon>
        <taxon>Streptomycetaceae</taxon>
        <taxon>Kitasatospora</taxon>
    </lineage>
</organism>
<sequence>MIRTLVVVGHGMVGHHLIEQLRSRDRTDAWRVVVLAEESVPAYDRVALSSSVEGRGADHLALAGPGFLADPSIHLLLDTTALAVDRRRRLVRCDDGTVVHYDALVLATGARPFVPPVPGHELPGCHRYRTLADLDGIRAAARPGRAGVVIGGGLLGLEAANALRLLGMRPHVVELAPRLMPVQVDDGGGAVLARLIAALGVELHLGIGTAAVEACLDGRVRRVRLADGSAVDTELVVFAAGVRPRDELARGAGLAVGERGGVLVDDRCRTEDPRIWAVGDCAAVEGRCYGLVAPGYRMAESVVGQLLGVDSVPFAGADTATRLKLLGVEVASLGDAHATTAGAVELAYTDAAAGTYAKLVLAEDGRTLLGAVLAGDASAFGTLRPYLGKELPTSPDQLLTRP</sequence>
<comment type="cofactor">
    <cofactor evidence="1">
        <name>siroheme</name>
        <dbReference type="ChEBI" id="CHEBI:60052"/>
    </cofactor>
</comment>
<evidence type="ECO:0000256" key="6">
    <source>
        <dbReference type="ARBA" id="ARBA00022723"/>
    </source>
</evidence>
<feature type="domain" description="FAD/NAD(P)-binding" evidence="11">
    <location>
        <begin position="5"/>
        <end position="285"/>
    </location>
</feature>
<dbReference type="Gene3D" id="3.50.50.60">
    <property type="entry name" value="FAD/NAD(P)-binding domain"/>
    <property type="match status" value="2"/>
</dbReference>
<keyword evidence="5" id="KW-0285">Flavoprotein</keyword>
<dbReference type="Proteomes" id="UP001501752">
    <property type="component" value="Unassembled WGS sequence"/>
</dbReference>
<evidence type="ECO:0000256" key="8">
    <source>
        <dbReference type="ARBA" id="ARBA00023002"/>
    </source>
</evidence>
<accession>A0ABP9DT98</accession>
<evidence type="ECO:0000313" key="13">
    <source>
        <dbReference type="EMBL" id="GAA4859449.1"/>
    </source>
</evidence>
<dbReference type="InterPro" id="IPR016156">
    <property type="entry name" value="FAD/NAD-linked_Rdtase_dimer_sf"/>
</dbReference>
<dbReference type="EMBL" id="BAABIS010000001">
    <property type="protein sequence ID" value="GAA4859449.1"/>
    <property type="molecule type" value="Genomic_DNA"/>
</dbReference>
<comment type="cofactor">
    <cofactor evidence="2">
        <name>FAD</name>
        <dbReference type="ChEBI" id="CHEBI:57692"/>
    </cofactor>
</comment>
<evidence type="ECO:0000313" key="14">
    <source>
        <dbReference type="Proteomes" id="UP001501752"/>
    </source>
</evidence>
<proteinExistence type="predicted"/>
<keyword evidence="9" id="KW-0408">Iron</keyword>
<evidence type="ECO:0000256" key="4">
    <source>
        <dbReference type="ARBA" id="ARBA00022617"/>
    </source>
</evidence>
<keyword evidence="6" id="KW-0479">Metal-binding</keyword>
<dbReference type="InterPro" id="IPR036188">
    <property type="entry name" value="FAD/NAD-bd_sf"/>
</dbReference>
<dbReference type="Pfam" id="PF18267">
    <property type="entry name" value="Rubredoxin_C"/>
    <property type="match status" value="1"/>
</dbReference>
<keyword evidence="10" id="KW-0411">Iron-sulfur</keyword>
<protein>
    <recommendedName>
        <fullName evidence="15">Nitrite reductase</fullName>
    </recommendedName>
</protein>
<dbReference type="Pfam" id="PF07992">
    <property type="entry name" value="Pyr_redox_2"/>
    <property type="match status" value="1"/>
</dbReference>
<evidence type="ECO:0000256" key="2">
    <source>
        <dbReference type="ARBA" id="ARBA00001974"/>
    </source>
</evidence>
<keyword evidence="8" id="KW-0560">Oxidoreductase</keyword>
<keyword evidence="14" id="KW-1185">Reference proteome</keyword>
<evidence type="ECO:0000256" key="5">
    <source>
        <dbReference type="ARBA" id="ARBA00022630"/>
    </source>
</evidence>
<dbReference type="RefSeq" id="WP_345698353.1">
    <property type="nucleotide sequence ID" value="NZ_BAABIS010000001.1"/>
</dbReference>
<evidence type="ECO:0000259" key="12">
    <source>
        <dbReference type="Pfam" id="PF18267"/>
    </source>
</evidence>
<evidence type="ECO:0000259" key="11">
    <source>
        <dbReference type="Pfam" id="PF07992"/>
    </source>
</evidence>
<dbReference type="Gene3D" id="3.30.390.30">
    <property type="match status" value="1"/>
</dbReference>
<evidence type="ECO:0000256" key="3">
    <source>
        <dbReference type="ARBA" id="ARBA00005096"/>
    </source>
</evidence>
<comment type="pathway">
    <text evidence="3">Nitrogen metabolism; nitrate reduction (assimilation).</text>
</comment>
<keyword evidence="4" id="KW-0349">Heme</keyword>
<dbReference type="PRINTS" id="PR00368">
    <property type="entry name" value="FADPNR"/>
</dbReference>
<evidence type="ECO:0000256" key="10">
    <source>
        <dbReference type="ARBA" id="ARBA00023014"/>
    </source>
</evidence>
<evidence type="ECO:0000256" key="7">
    <source>
        <dbReference type="ARBA" id="ARBA00022827"/>
    </source>
</evidence>
<keyword evidence="7" id="KW-0274">FAD</keyword>
<dbReference type="SUPFAM" id="SSF51905">
    <property type="entry name" value="FAD/NAD(P)-binding domain"/>
    <property type="match status" value="2"/>
</dbReference>
<dbReference type="PANTHER" id="PTHR43809:SF1">
    <property type="entry name" value="NITRITE REDUCTASE (NADH) LARGE SUBUNIT"/>
    <property type="match status" value="1"/>
</dbReference>
<dbReference type="InterPro" id="IPR041575">
    <property type="entry name" value="Rubredoxin_C"/>
</dbReference>
<gene>
    <name evidence="13" type="ORF">GCM10023235_41600</name>
</gene>
<dbReference type="PRINTS" id="PR00411">
    <property type="entry name" value="PNDRDTASEI"/>
</dbReference>
<name>A0ABP9DT98_9ACTN</name>
<comment type="caution">
    <text evidence="13">The sequence shown here is derived from an EMBL/GenBank/DDBJ whole genome shotgun (WGS) entry which is preliminary data.</text>
</comment>
<dbReference type="InterPro" id="IPR052034">
    <property type="entry name" value="NasD-like"/>
</dbReference>
<evidence type="ECO:0000256" key="1">
    <source>
        <dbReference type="ARBA" id="ARBA00001929"/>
    </source>
</evidence>
<evidence type="ECO:0008006" key="15">
    <source>
        <dbReference type="Google" id="ProtNLM"/>
    </source>
</evidence>
<evidence type="ECO:0000256" key="9">
    <source>
        <dbReference type="ARBA" id="ARBA00023004"/>
    </source>
</evidence>